<name>A0A9J6RBK1_9BACI</name>
<sequence length="843" mass="97481">MSIWKLALLTLIKRKKMFILLISIVTFAILSMLTLDSTIETINWSLLEKTYLKYGEHHFILHDINQDDREYLRDSTEVDTFSEYALVGVNNINKKLESLETLGWVDSSTLTLGRINFIEGRMPSQKNEIAIESFYATRGSFELGTHLNIKVGESTEKFRIVGIVSDYSMNWAAPPVITRGSNDLPNVFLYKEDLYKFGTPSYHTLVKLNGSPKEVQNNLYSVLNNFDPEERVVNEFLFNSLLTNINTQNVAYLLQFFLWVTSSICILFIFNLFYVNYRKKISVFRTLGASKRRILLIILLQSLVVVSVSTFIALPFSLFFSQLMAYIRLGESIRIFSLSKVIFLKLIVWLVITYIGVFIGSLLPLIWQFKRSVAENMNYPNKYPVCFKNNHYSPFWFKWSCIQVRSSIKHTLLIVFTLSLSTLLMFLGYIFAKEVTSTSSSYIDFYINSQTWHVEHQFHGFPISVSEGPIFNRNDLDQLEKLEGIEYVDKQPIQDGISLLLTNEQLRSSPYLKDWVETYQLSDTPITGIPSLKHLGISDDLQVIPHVNYVILNDDEFAKLNEQYFDGELNSFTFQNNPIAVVFLPSEGEMNKTLKVSADNNIKLGQIKKDPHSKEVNYYEWDFTVEHFVPYYFSLEINENIEKSSSKITVVLHQDINKKMNIFRGFSESTIYVNNLANKNQRSEIEYLVKKIVSPIPGSFYESMNDISNEEKANSNFIRIFTLFLFISTVAFSIVSIVAIMYGRFLTKQRQWGIFKSLGITKKQISIMHLIEVSIYVAISNLFVFVFVILFLLTQPLYGEGVNYFSFFIFSILFVHLLSIIIVMYLLRIIHNMSISSLLRAIV</sequence>
<feature type="transmembrane region" description="Helical" evidence="7">
    <location>
        <begin position="767"/>
        <end position="793"/>
    </location>
</feature>
<dbReference type="PANTHER" id="PTHR30572">
    <property type="entry name" value="MEMBRANE COMPONENT OF TRANSPORTER-RELATED"/>
    <property type="match status" value="1"/>
</dbReference>
<dbReference type="InterPro" id="IPR050250">
    <property type="entry name" value="Macrolide_Exporter_MacB"/>
</dbReference>
<evidence type="ECO:0000256" key="7">
    <source>
        <dbReference type="SAM" id="Phobius"/>
    </source>
</evidence>
<feature type="transmembrane region" description="Helical" evidence="7">
    <location>
        <begin position="294"/>
        <end position="327"/>
    </location>
</feature>
<evidence type="ECO:0000256" key="6">
    <source>
        <dbReference type="ARBA" id="ARBA00038076"/>
    </source>
</evidence>
<evidence type="ECO:0000256" key="1">
    <source>
        <dbReference type="ARBA" id="ARBA00004651"/>
    </source>
</evidence>
<organism evidence="9 10">
    <name type="scientific">Natronobacillus azotifigens</name>
    <dbReference type="NCBI Taxonomy" id="472978"/>
    <lineage>
        <taxon>Bacteria</taxon>
        <taxon>Bacillati</taxon>
        <taxon>Bacillota</taxon>
        <taxon>Bacilli</taxon>
        <taxon>Bacillales</taxon>
        <taxon>Bacillaceae</taxon>
        <taxon>Natronobacillus</taxon>
    </lineage>
</organism>
<keyword evidence="10" id="KW-1185">Reference proteome</keyword>
<dbReference type="AlphaFoldDB" id="A0A9J6RBK1"/>
<feature type="transmembrane region" description="Helical" evidence="7">
    <location>
        <begin position="252"/>
        <end position="274"/>
    </location>
</feature>
<proteinExistence type="inferred from homology"/>
<evidence type="ECO:0000313" key="9">
    <source>
        <dbReference type="EMBL" id="MCZ0703066.1"/>
    </source>
</evidence>
<evidence type="ECO:0000313" key="10">
    <source>
        <dbReference type="Proteomes" id="UP001084197"/>
    </source>
</evidence>
<feature type="transmembrane region" description="Helical" evidence="7">
    <location>
        <begin position="720"/>
        <end position="746"/>
    </location>
</feature>
<reference evidence="9" key="1">
    <citation type="submission" date="2022-11" db="EMBL/GenBank/DDBJ databases">
        <title>WGS of Natronobacillus azotifigens 24KS-1, an anaerobic diazotrophic haloalkaliphile from soda-rich habitats.</title>
        <authorList>
            <person name="Sorokin D.Y."/>
            <person name="Merkel A.Y."/>
        </authorList>
    </citation>
    <scope>NUCLEOTIDE SEQUENCE</scope>
    <source>
        <strain evidence="9">24KS-1</strain>
    </source>
</reference>
<gene>
    <name evidence="9" type="ORF">OWO01_07560</name>
</gene>
<dbReference type="RefSeq" id="WP_268779838.1">
    <property type="nucleotide sequence ID" value="NZ_JAPRAT010000012.1"/>
</dbReference>
<feature type="transmembrane region" description="Helical" evidence="7">
    <location>
        <begin position="412"/>
        <end position="432"/>
    </location>
</feature>
<keyword evidence="2" id="KW-1003">Cell membrane</keyword>
<evidence type="ECO:0000259" key="8">
    <source>
        <dbReference type="Pfam" id="PF02687"/>
    </source>
</evidence>
<comment type="caution">
    <text evidence="9">The sequence shown here is derived from an EMBL/GenBank/DDBJ whole genome shotgun (WGS) entry which is preliminary data.</text>
</comment>
<evidence type="ECO:0000256" key="5">
    <source>
        <dbReference type="ARBA" id="ARBA00023136"/>
    </source>
</evidence>
<evidence type="ECO:0000256" key="3">
    <source>
        <dbReference type="ARBA" id="ARBA00022692"/>
    </source>
</evidence>
<keyword evidence="5 7" id="KW-0472">Membrane</keyword>
<evidence type="ECO:0000256" key="4">
    <source>
        <dbReference type="ARBA" id="ARBA00022989"/>
    </source>
</evidence>
<accession>A0A9J6RBK1</accession>
<protein>
    <submittedName>
        <fullName evidence="9">ABC transporter permease</fullName>
    </submittedName>
</protein>
<keyword evidence="3 7" id="KW-0812">Transmembrane</keyword>
<dbReference type="InterPro" id="IPR003838">
    <property type="entry name" value="ABC3_permease_C"/>
</dbReference>
<dbReference type="Proteomes" id="UP001084197">
    <property type="component" value="Unassembled WGS sequence"/>
</dbReference>
<comment type="similarity">
    <text evidence="6">Belongs to the ABC-4 integral membrane protein family.</text>
</comment>
<dbReference type="Pfam" id="PF02687">
    <property type="entry name" value="FtsX"/>
    <property type="match status" value="1"/>
</dbReference>
<dbReference type="PANTHER" id="PTHR30572:SF4">
    <property type="entry name" value="ABC TRANSPORTER PERMEASE YTRF"/>
    <property type="match status" value="1"/>
</dbReference>
<keyword evidence="4 7" id="KW-1133">Transmembrane helix</keyword>
<feature type="transmembrane region" description="Helical" evidence="7">
    <location>
        <begin position="347"/>
        <end position="367"/>
    </location>
</feature>
<comment type="subcellular location">
    <subcellularLocation>
        <location evidence="1">Cell membrane</location>
        <topology evidence="1">Multi-pass membrane protein</topology>
    </subcellularLocation>
</comment>
<feature type="domain" description="ABC3 transporter permease C-terminal" evidence="8">
    <location>
        <begin position="256"/>
        <end position="369"/>
    </location>
</feature>
<dbReference type="EMBL" id="JAPRAT010000012">
    <property type="protein sequence ID" value="MCZ0703066.1"/>
    <property type="molecule type" value="Genomic_DNA"/>
</dbReference>
<feature type="transmembrane region" description="Helical" evidence="7">
    <location>
        <begin position="805"/>
        <end position="827"/>
    </location>
</feature>
<dbReference type="GO" id="GO:0005886">
    <property type="term" value="C:plasma membrane"/>
    <property type="evidence" value="ECO:0007669"/>
    <property type="project" value="UniProtKB-SubCell"/>
</dbReference>
<evidence type="ECO:0000256" key="2">
    <source>
        <dbReference type="ARBA" id="ARBA00022475"/>
    </source>
</evidence>
<dbReference type="GO" id="GO:0022857">
    <property type="term" value="F:transmembrane transporter activity"/>
    <property type="evidence" value="ECO:0007669"/>
    <property type="project" value="TreeGrafter"/>
</dbReference>